<sequence length="502" mass="57104">MASPVYWFERQKNRNWVKLAVGLIITKSGLATFEEQTVETLKNDQDPLGSSLVRDIGRKLETEQMQVKRTDVMEAINFIDEQRFKDVENEESKALLIFHCAADKALAREIEVGLKSFGCFPIMMDITTMDRFGVHALNHLVDSCRILGLGLFVFTNETSDHFRKYAKKVIYGLPPDMSRLIILVLQSITKEELGIDESFTGKIFEYQDKNDFNIKSISLAINGDVSAVLIFHCSADKALAHKIEVGLKSFGFFPIMMDITTMDRFGVHDLKHFVDSCRVFRFGLFIFTKETSDQFQKYANNAMVQLPRGLITLVLQNITKEELGINRAFPGKIFEYQGKNGVNIQNISSALKEKKSQTIFSWIQGLFPWSMTTHVANKYLYTIYAKCDFERVRVDTVIKDAIAGASAVVIGGSIDGGYEYSPRVSTIFTQAGFRKIIPDDVTAIQYDPTVIGTLYIWIYYVDENNIYHWLYSGLGRKPDYSVLVGPDGKINYTKHGEIWIQE</sequence>
<reference evidence="1" key="1">
    <citation type="submission" date="2022-11" db="EMBL/GenBank/DDBJ databases">
        <title>Centuries of genome instability and evolution in soft-shell clam transmissible cancer (bioRxiv).</title>
        <authorList>
            <person name="Hart S.F.M."/>
            <person name="Yonemitsu M.A."/>
            <person name="Giersch R.M."/>
            <person name="Beal B.F."/>
            <person name="Arriagada G."/>
            <person name="Davis B.W."/>
            <person name="Ostrander E.A."/>
            <person name="Goff S.P."/>
            <person name="Metzger M.J."/>
        </authorList>
    </citation>
    <scope>NUCLEOTIDE SEQUENCE</scope>
    <source>
        <strain evidence="1">MELC-2E11</strain>
        <tissue evidence="1">Siphon/mantle</tissue>
    </source>
</reference>
<name>A0ABY7F5Y3_MYAAR</name>
<accession>A0ABY7F5Y3</accession>
<dbReference type="EMBL" id="CP111021">
    <property type="protein sequence ID" value="WAR17578.1"/>
    <property type="molecule type" value="Genomic_DNA"/>
</dbReference>
<evidence type="ECO:0000313" key="2">
    <source>
        <dbReference type="Proteomes" id="UP001164746"/>
    </source>
</evidence>
<proteinExistence type="predicted"/>
<dbReference type="Proteomes" id="UP001164746">
    <property type="component" value="Chromosome 10"/>
</dbReference>
<gene>
    <name evidence="1" type="ORF">MAR_032172</name>
</gene>
<organism evidence="1 2">
    <name type="scientific">Mya arenaria</name>
    <name type="common">Soft-shell clam</name>
    <dbReference type="NCBI Taxonomy" id="6604"/>
    <lineage>
        <taxon>Eukaryota</taxon>
        <taxon>Metazoa</taxon>
        <taxon>Spiralia</taxon>
        <taxon>Lophotrochozoa</taxon>
        <taxon>Mollusca</taxon>
        <taxon>Bivalvia</taxon>
        <taxon>Autobranchia</taxon>
        <taxon>Heteroconchia</taxon>
        <taxon>Euheterodonta</taxon>
        <taxon>Imparidentia</taxon>
        <taxon>Neoheterodontei</taxon>
        <taxon>Myida</taxon>
        <taxon>Myoidea</taxon>
        <taxon>Myidae</taxon>
        <taxon>Mya</taxon>
    </lineage>
</organism>
<keyword evidence="2" id="KW-1185">Reference proteome</keyword>
<protein>
    <submittedName>
        <fullName evidence="1">Uncharacterized protein</fullName>
    </submittedName>
</protein>
<evidence type="ECO:0000313" key="1">
    <source>
        <dbReference type="EMBL" id="WAR17578.1"/>
    </source>
</evidence>